<evidence type="ECO:0000256" key="1">
    <source>
        <dbReference type="SAM" id="MobiDB-lite"/>
    </source>
</evidence>
<dbReference type="Proteomes" id="UP001433268">
    <property type="component" value="Unassembled WGS sequence"/>
</dbReference>
<dbReference type="GeneID" id="92046343"/>
<protein>
    <recommendedName>
        <fullName evidence="4">F-box domain-containing protein</fullName>
    </recommendedName>
</protein>
<dbReference type="RefSeq" id="XP_066668625.1">
    <property type="nucleotide sequence ID" value="XM_066813283.1"/>
</dbReference>
<feature type="compositionally biased region" description="Acidic residues" evidence="1">
    <location>
        <begin position="86"/>
        <end position="97"/>
    </location>
</feature>
<evidence type="ECO:0008006" key="4">
    <source>
        <dbReference type="Google" id="ProtNLM"/>
    </source>
</evidence>
<evidence type="ECO:0000313" key="2">
    <source>
        <dbReference type="EMBL" id="KAK8081150.1"/>
    </source>
</evidence>
<keyword evidence="3" id="KW-1185">Reference proteome</keyword>
<reference evidence="2 3" key="1">
    <citation type="submission" date="2023-01" db="EMBL/GenBank/DDBJ databases">
        <title>Analysis of 21 Apiospora genomes using comparative genomics revels a genus with tremendous synthesis potential of carbohydrate active enzymes and secondary metabolites.</title>
        <authorList>
            <person name="Sorensen T."/>
        </authorList>
    </citation>
    <scope>NUCLEOTIDE SEQUENCE [LARGE SCALE GENOMIC DNA]</scope>
    <source>
        <strain evidence="2 3">CBS 114990</strain>
    </source>
</reference>
<comment type="caution">
    <text evidence="2">The sequence shown here is derived from an EMBL/GenBank/DDBJ whole genome shotgun (WGS) entry which is preliminary data.</text>
</comment>
<evidence type="ECO:0000313" key="3">
    <source>
        <dbReference type="Proteomes" id="UP001433268"/>
    </source>
</evidence>
<proteinExistence type="predicted"/>
<organism evidence="2 3">
    <name type="scientific">Apiospora hydei</name>
    <dbReference type="NCBI Taxonomy" id="1337664"/>
    <lineage>
        <taxon>Eukaryota</taxon>
        <taxon>Fungi</taxon>
        <taxon>Dikarya</taxon>
        <taxon>Ascomycota</taxon>
        <taxon>Pezizomycotina</taxon>
        <taxon>Sordariomycetes</taxon>
        <taxon>Xylariomycetidae</taxon>
        <taxon>Amphisphaeriales</taxon>
        <taxon>Apiosporaceae</taxon>
        <taxon>Apiospora</taxon>
    </lineage>
</organism>
<sequence length="370" mass="42153">MASGLFKILPLELLSEMGRELSFDDRRRLSTVDARLRQLLVPALFSTIRVSNRASEQDIVSQVVAKYGHYARDLSLTMDLGCLEDPLSDSEEEEDEDGQPRSADWDTQGLPNQTRNLLTGQTLPEVTSITIRFTSVPDDTVEPGLEFDHDWEYLWDIIYDDDGEENLAYVEEHQKWRASLAAMWQALTENHGLRRLVTRNLPRVRQTYVPFLDYALPAHFYQHLAAPSSPLRHFALAAHRSGYNIGGPDAYYLATPTKYMPHLCELRVEDRFLNADLTAFIARRGRTTLRTVELVDCLVGMGMFIAVPYEFSWKHFFDIISAAADRDGNGTQLVLERFVLVRTRPVILSEDEEARKALAQHGLQGRPRGN</sequence>
<accession>A0ABR1WCB9</accession>
<feature type="region of interest" description="Disordered" evidence="1">
    <location>
        <begin position="83"/>
        <end position="117"/>
    </location>
</feature>
<name>A0ABR1WCB9_9PEZI</name>
<gene>
    <name evidence="2" type="ORF">PG997_008968</name>
</gene>
<dbReference type="EMBL" id="JAQQWN010000006">
    <property type="protein sequence ID" value="KAK8081150.1"/>
    <property type="molecule type" value="Genomic_DNA"/>
</dbReference>